<dbReference type="AlphaFoldDB" id="U6GDT0"/>
<evidence type="ECO:0000256" key="1">
    <source>
        <dbReference type="SAM" id="MobiDB-lite"/>
    </source>
</evidence>
<evidence type="ECO:0000256" key="2">
    <source>
        <dbReference type="SAM" id="Phobius"/>
    </source>
</evidence>
<reference evidence="3" key="1">
    <citation type="submission" date="2013-10" db="EMBL/GenBank/DDBJ databases">
        <title>Genomic analysis of the causative agents of coccidiosis in chickens.</title>
        <authorList>
            <person name="Reid A.J."/>
            <person name="Blake D."/>
            <person name="Billington K."/>
            <person name="Browne H."/>
            <person name="Dunn M."/>
            <person name="Hung S."/>
            <person name="Kawahara F."/>
            <person name="Miranda-Saavedra D."/>
            <person name="Mourier T."/>
            <person name="Nagra H."/>
            <person name="Otto T.D."/>
            <person name="Rawlings N."/>
            <person name="Sanchez A."/>
            <person name="Sanders M."/>
            <person name="Subramaniam C."/>
            <person name="Tay Y."/>
            <person name="Dear P."/>
            <person name="Doerig C."/>
            <person name="Gruber A."/>
            <person name="Parkinson J."/>
            <person name="Shirley M."/>
            <person name="Wan K.L."/>
            <person name="Berriman M."/>
            <person name="Tomley F."/>
            <person name="Pain A."/>
        </authorList>
    </citation>
    <scope>NUCLEOTIDE SEQUENCE</scope>
    <source>
        <strain evidence="3">Houghton</strain>
    </source>
</reference>
<dbReference type="EMBL" id="HG670847">
    <property type="protein sequence ID" value="CDI78310.1"/>
    <property type="molecule type" value="Genomic_DNA"/>
</dbReference>
<dbReference type="Proteomes" id="UP000018050">
    <property type="component" value="Unassembled WGS sequence"/>
</dbReference>
<dbReference type="GeneID" id="25268771"/>
<evidence type="ECO:0000313" key="4">
    <source>
        <dbReference type="Proteomes" id="UP000018050"/>
    </source>
</evidence>
<keyword evidence="2" id="KW-0472">Membrane</keyword>
<keyword evidence="4" id="KW-1185">Reference proteome</keyword>
<feature type="compositionally biased region" description="Basic residues" evidence="1">
    <location>
        <begin position="152"/>
        <end position="161"/>
    </location>
</feature>
<protein>
    <submittedName>
        <fullName evidence="3">Uncharacterized protein</fullName>
    </submittedName>
</protein>
<dbReference type="VEuPathDB" id="ToxoDB:EAH_00007010"/>
<accession>U6GDT0</accession>
<evidence type="ECO:0000313" key="3">
    <source>
        <dbReference type="EMBL" id="CDI78310.1"/>
    </source>
</evidence>
<gene>
    <name evidence="3" type="ORF">EAH_00007010</name>
</gene>
<keyword evidence="2" id="KW-1133">Transmembrane helix</keyword>
<dbReference type="OMA" id="MECETEA"/>
<name>U6GDT0_EIMAC</name>
<dbReference type="OrthoDB" id="346155at2759"/>
<feature type="transmembrane region" description="Helical" evidence="2">
    <location>
        <begin position="41"/>
        <end position="62"/>
    </location>
</feature>
<proteinExistence type="predicted"/>
<sequence length="161" mass="17429">MARSTPNPVLPDSALGGHFFADMLFRGVAQFKDALLNGNPVAVATVGIISFLFITVAARCTYSLRSSASSTDHKRSTTRRRRKASGGVCNPPARQAANSPVQPRKPPKKMECETEASSNASMARTVEELHSQEVDMNQLQEDGGGDWFVVASKKKPRPKKA</sequence>
<dbReference type="RefSeq" id="XP_013251460.1">
    <property type="nucleotide sequence ID" value="XM_013396006.1"/>
</dbReference>
<keyword evidence="2" id="KW-0812">Transmembrane</keyword>
<organism evidence="3 4">
    <name type="scientific">Eimeria acervulina</name>
    <name type="common">Coccidian parasite</name>
    <dbReference type="NCBI Taxonomy" id="5801"/>
    <lineage>
        <taxon>Eukaryota</taxon>
        <taxon>Sar</taxon>
        <taxon>Alveolata</taxon>
        <taxon>Apicomplexa</taxon>
        <taxon>Conoidasida</taxon>
        <taxon>Coccidia</taxon>
        <taxon>Eucoccidiorida</taxon>
        <taxon>Eimeriorina</taxon>
        <taxon>Eimeriidae</taxon>
        <taxon>Eimeria</taxon>
    </lineage>
</organism>
<feature type="region of interest" description="Disordered" evidence="1">
    <location>
        <begin position="65"/>
        <end position="161"/>
    </location>
</feature>
<reference evidence="3" key="2">
    <citation type="submission" date="2013-10" db="EMBL/GenBank/DDBJ databases">
        <authorList>
            <person name="Aslett M."/>
        </authorList>
    </citation>
    <scope>NUCLEOTIDE SEQUENCE</scope>
    <source>
        <strain evidence="3">Houghton</strain>
    </source>
</reference>